<dbReference type="AlphaFoldDB" id="A0A5B2TC54"/>
<dbReference type="Proteomes" id="UP000322110">
    <property type="component" value="Unassembled WGS sequence"/>
</dbReference>
<proteinExistence type="predicted"/>
<reference evidence="1 2" key="1">
    <citation type="journal article" date="2015" name="Int. J. Syst. Evol. Microbiol.">
        <title>Roseomonas oryzae sp. nov., isolated from paddy rhizosphere soil.</title>
        <authorList>
            <person name="Ramaprasad E.V."/>
            <person name="Sasikala Ch."/>
            <person name="Ramana Ch.V."/>
        </authorList>
    </citation>
    <scope>NUCLEOTIDE SEQUENCE [LARGE SCALE GENOMIC DNA]</scope>
    <source>
        <strain evidence="1 2">KCTC 42542</strain>
    </source>
</reference>
<evidence type="ECO:0000313" key="1">
    <source>
        <dbReference type="EMBL" id="KAA2212087.1"/>
    </source>
</evidence>
<comment type="caution">
    <text evidence="1">The sequence shown here is derived from an EMBL/GenBank/DDBJ whole genome shotgun (WGS) entry which is preliminary data.</text>
</comment>
<sequence length="152" mass="17468">MTPDRQRSRVYQWEDREVAPRDLTLLSFGILQPMVDAIWLELELEYPPKVERLPPRFSRRIADASRLCIRVAAEIPSWVLLHELAHVLSSTADGKTDGHGAVFMGLYAQLLARYLRWPPAELLASMEKAQLGYERTARPLFVDPSQKWDLAL</sequence>
<dbReference type="OrthoDB" id="7270926at2"/>
<accession>A0A5B2TC54</accession>
<gene>
    <name evidence="1" type="ORF">F0Q34_16575</name>
</gene>
<organism evidence="1 2">
    <name type="scientific">Teichococcus oryzae</name>
    <dbReference type="NCBI Taxonomy" id="1608942"/>
    <lineage>
        <taxon>Bacteria</taxon>
        <taxon>Pseudomonadati</taxon>
        <taxon>Pseudomonadota</taxon>
        <taxon>Alphaproteobacteria</taxon>
        <taxon>Acetobacterales</taxon>
        <taxon>Roseomonadaceae</taxon>
        <taxon>Roseomonas</taxon>
    </lineage>
</organism>
<protein>
    <submittedName>
        <fullName evidence="1">Uncharacterized protein</fullName>
    </submittedName>
</protein>
<name>A0A5B2TC54_9PROT</name>
<evidence type="ECO:0000313" key="2">
    <source>
        <dbReference type="Proteomes" id="UP000322110"/>
    </source>
</evidence>
<dbReference type="EMBL" id="VUKA01000011">
    <property type="protein sequence ID" value="KAA2212087.1"/>
    <property type="molecule type" value="Genomic_DNA"/>
</dbReference>
<keyword evidence="2" id="KW-1185">Reference proteome</keyword>